<accession>G4U3C6</accession>
<dbReference type="Pfam" id="PF04762">
    <property type="entry name" value="Beta-prop_ELP1_1st"/>
    <property type="match status" value="1"/>
</dbReference>
<feature type="compositionally biased region" description="Basic residues" evidence="8">
    <location>
        <begin position="1193"/>
        <end position="1204"/>
    </location>
</feature>
<keyword evidence="7" id="KW-0175">Coiled coil</keyword>
<protein>
    <recommendedName>
        <fullName evidence="5 6">Elongator complex protein 1</fullName>
    </recommendedName>
</protein>
<dbReference type="InterPro" id="IPR015943">
    <property type="entry name" value="WD40/YVTN_repeat-like_dom_sf"/>
</dbReference>
<dbReference type="InParanoid" id="G4U3C6"/>
<dbReference type="GO" id="GO:0005634">
    <property type="term" value="C:nucleus"/>
    <property type="evidence" value="ECO:0007669"/>
    <property type="project" value="UniProtKB-SubCell"/>
</dbReference>
<evidence type="ECO:0000259" key="12">
    <source>
        <dbReference type="Pfam" id="PF23925"/>
    </source>
</evidence>
<feature type="region of interest" description="Disordered" evidence="8">
    <location>
        <begin position="1190"/>
        <end position="1211"/>
    </location>
</feature>
<evidence type="ECO:0000256" key="4">
    <source>
        <dbReference type="ARBA" id="ARBA00022694"/>
    </source>
</evidence>
<evidence type="ECO:0000313" key="15">
    <source>
        <dbReference type="Proteomes" id="UP000007148"/>
    </source>
</evidence>
<dbReference type="InterPro" id="IPR056169">
    <property type="entry name" value="HB_ELP1"/>
</dbReference>
<comment type="pathway">
    <text evidence="1">tRNA modification; 5-methoxycarbonylmethyl-2-thiouridine-tRNA biosynthesis.</text>
</comment>
<gene>
    <name evidence="14" type="ORF">PIIN_01748</name>
</gene>
<evidence type="ECO:0000256" key="8">
    <source>
        <dbReference type="SAM" id="MobiDB-lite"/>
    </source>
</evidence>
<evidence type="ECO:0000259" key="13">
    <source>
        <dbReference type="Pfam" id="PF23936"/>
    </source>
</evidence>
<dbReference type="InterPro" id="IPR056164">
    <property type="entry name" value="Beta-prop_ELP1_1st"/>
</dbReference>
<evidence type="ECO:0000313" key="14">
    <source>
        <dbReference type="EMBL" id="CCA78074.1"/>
    </source>
</evidence>
<evidence type="ECO:0000256" key="3">
    <source>
        <dbReference type="ARBA" id="ARBA00022490"/>
    </source>
</evidence>
<dbReference type="PANTHER" id="PTHR12747">
    <property type="entry name" value="ELONGATOR COMPLEX PROTEIN 1"/>
    <property type="match status" value="1"/>
</dbReference>
<feature type="domain" description="ELP1 TPR" evidence="11">
    <location>
        <begin position="931"/>
        <end position="1093"/>
    </location>
</feature>
<dbReference type="OMA" id="WRESLYC"/>
<feature type="domain" description="ELP1 alpha-solenoid" evidence="12">
    <location>
        <begin position="746"/>
        <end position="810"/>
    </location>
</feature>
<evidence type="ECO:0000256" key="2">
    <source>
        <dbReference type="ARBA" id="ARBA00006086"/>
    </source>
</evidence>
<dbReference type="InterPro" id="IPR006849">
    <property type="entry name" value="Elp1"/>
</dbReference>
<evidence type="ECO:0000259" key="11">
    <source>
        <dbReference type="Pfam" id="PF23878"/>
    </source>
</evidence>
<sequence length="1318" mass="148236">MRNLYISSAQRWELALETASDQLIRPTPTSITLDVDEQAVYCALESQAQMAEGSSKWTPEITLVRILDGKATPLESYLPLEAFPDGYPQEAPLVLSFQFLPETRNLVLALANGEIAQYAVDDPNAMWDVVGAFEGGLQAAEWSPDGSLLMLATGDGKLVQMTTDFEALYEKTLRPLEFGEDAQVNVNWGSKATQFHGSLGKAAAASANQPQAPVGSSPDDDRRVRISWRGDAAFFVVSTLDAYDAAEGAVSPEARRVVRVYDRDTTLRATLEPTAGLEHVLSWRPSGNFIATSQRFFGQESGFSGGGIGRPGRHDVVFFERNGLRRLEYEGKWSTLSTAPISPADWDYKIREMTWSCDSNILGIWISRKGFDVFQLWTTGNWHWYLKLEIRPVGATRFSNVSWHPERPRVLFLSSESGLFQYEFEYETCTSHAPDGLGMVAVIDRGNALLTPFRLQNVPPPAASYTLGLHESKFPPVCLSLSSSGEMLASLAYTAQETVEARLWNLNPRKISGRGRIMSPQCLATREINIPIPLQIVLDDSFPNRQTLLVLSQDLDGSGKISSYGVESGELQELVTVTCQPNGRLVSPSGSEAVLWQSREGVLYHASTMNLLARFPVFCCDVQSFVVNHTQHVAGLASGKLYIASTEHSEAALLGSNVASLTVSGSFLIYITTAHESVYAPLADLHALFKSDEQGEAIDATKVTTISSKWEKRRVERGSRIVTTVPNAMSVVLQMPRGNLETISPRPLALEVIRSDIQRCEYGKAFAACRKHRIDLGILVEQDSERFIKDIPLFVEQVPEIDDLNLFLSTFGRGKPPELVSSICDQIRQKLQQIDTVKYIQCILTSYVVEAPPRYEDALAHLHQLREEHSQIVEDAVRYIIFLVDADKLFDIALGMYDFALVLLIAQHSQRDPREYLPFLRELKSLDKPLQRFRIDDHLRRYAKALRSLSEGGLRYFEQSTNYMEKHQLYAEGLEIWQRHPEEYQVVMALYGDWLFDRREFENAALAFEIAKKPSKAMLAYEKAHDWRRLFNLALQHHKDASKLQEIAYRVAEDLCSRKRWADAAIVYAEYAEDVEEAVRAYTYGNELGDALRLVAKSSKPELDVNIVHPGALDLCSQFSDELEEMDAQLQKQYNRIKELREAKQQNPGKHCQNTFFGVEDTTLHNVDVTTDVSTPFTTFTRYTVAQTNTSRATKRTSRSKRKLDMKNAAGRRGTVEEESYILTSWGKLSTRLTNLQTEAGKLLPHLRLFSTEHSEEGKRLQDAILEFETRFTSIVEEIWAQETPTAEDAPLPTSNTNKPPKPVFGSRAWVIPKAFWL</sequence>
<reference evidence="14 15" key="1">
    <citation type="journal article" date="2011" name="PLoS Pathog.">
        <title>Endophytic Life Strategies Decoded by Genome and Transcriptome Analyses of the Mutualistic Root Symbiont Piriformospora indica.</title>
        <authorList>
            <person name="Zuccaro A."/>
            <person name="Lahrmann U."/>
            <person name="Guldener U."/>
            <person name="Langen G."/>
            <person name="Pfiffi S."/>
            <person name="Biedenkopf D."/>
            <person name="Wong P."/>
            <person name="Samans B."/>
            <person name="Grimm C."/>
            <person name="Basiewicz M."/>
            <person name="Murat C."/>
            <person name="Martin F."/>
            <person name="Kogel K.H."/>
        </authorList>
    </citation>
    <scope>NUCLEOTIDE SEQUENCE [LARGE SCALE GENOMIC DNA]</scope>
    <source>
        <strain evidence="14 15">DSM 11827</strain>
    </source>
</reference>
<dbReference type="GO" id="GO:0005829">
    <property type="term" value="C:cytosol"/>
    <property type="evidence" value="ECO:0007669"/>
    <property type="project" value="TreeGrafter"/>
</dbReference>
<dbReference type="Proteomes" id="UP000007148">
    <property type="component" value="Unassembled WGS sequence"/>
</dbReference>
<feature type="domain" description="ELP1 N-terminal second beta-propeller" evidence="10">
    <location>
        <begin position="442"/>
        <end position="722"/>
    </location>
</feature>
<dbReference type="SUPFAM" id="SSF82171">
    <property type="entry name" value="DPP6 N-terminal domain-like"/>
    <property type="match status" value="1"/>
</dbReference>
<keyword evidence="3 6" id="KW-0963">Cytoplasm</keyword>
<dbReference type="Pfam" id="PF23925">
    <property type="entry name" value="A-sol_ELP1"/>
    <property type="match status" value="2"/>
</dbReference>
<dbReference type="InterPro" id="IPR056165">
    <property type="entry name" value="Beta-prop_ELP1_2nd"/>
</dbReference>
<evidence type="ECO:0000256" key="5">
    <source>
        <dbReference type="ARBA" id="ARBA00029535"/>
    </source>
</evidence>
<dbReference type="OrthoDB" id="40048at2759"/>
<keyword evidence="6" id="KW-0539">Nucleus</keyword>
<dbReference type="Pfam" id="PF23878">
    <property type="entry name" value="TPR_ELP1"/>
    <property type="match status" value="1"/>
</dbReference>
<dbReference type="PIRSF" id="PIRSF017233">
    <property type="entry name" value="IKAP"/>
    <property type="match status" value="1"/>
</dbReference>
<proteinExistence type="inferred from homology"/>
<feature type="compositionally biased region" description="Low complexity" evidence="8">
    <location>
        <begin position="202"/>
        <end position="213"/>
    </location>
</feature>
<dbReference type="InterPro" id="IPR056166">
    <property type="entry name" value="TPR_ELP1"/>
</dbReference>
<dbReference type="UniPathway" id="UPA00988"/>
<name>G4U3C6_SERID</name>
<evidence type="ECO:0000259" key="9">
    <source>
        <dbReference type="Pfam" id="PF04762"/>
    </source>
</evidence>
<feature type="domain" description="ELP1 first N-terminal beta-propeller" evidence="9">
    <location>
        <begin position="1"/>
        <end position="406"/>
    </location>
</feature>
<dbReference type="Pfam" id="PF23936">
    <property type="entry name" value="HB_ELP1"/>
    <property type="match status" value="1"/>
</dbReference>
<feature type="domain" description="ELP1 alpha-solenoid" evidence="12">
    <location>
        <begin position="820"/>
        <end position="923"/>
    </location>
</feature>
<dbReference type="GO" id="GO:0016740">
    <property type="term" value="F:transferase activity"/>
    <property type="evidence" value="ECO:0007669"/>
    <property type="project" value="UniProtKB-KW"/>
</dbReference>
<dbReference type="Gene3D" id="2.130.10.10">
    <property type="entry name" value="YVTN repeat-like/Quinoprotein amine dehydrogenase"/>
    <property type="match status" value="1"/>
</dbReference>
<feature type="coiled-coil region" evidence="7">
    <location>
        <begin position="1116"/>
        <end position="1147"/>
    </location>
</feature>
<feature type="domain" description="ELP1 three-helical bundle" evidence="13">
    <location>
        <begin position="1108"/>
        <end position="1279"/>
    </location>
</feature>
<dbReference type="STRING" id="1109443.G4U3C6"/>
<organism evidence="14 15">
    <name type="scientific">Serendipita indica (strain DSM 11827)</name>
    <name type="common">Root endophyte fungus</name>
    <name type="synonym">Piriformospora indica</name>
    <dbReference type="NCBI Taxonomy" id="1109443"/>
    <lineage>
        <taxon>Eukaryota</taxon>
        <taxon>Fungi</taxon>
        <taxon>Dikarya</taxon>
        <taxon>Basidiomycota</taxon>
        <taxon>Agaricomycotina</taxon>
        <taxon>Agaricomycetes</taxon>
        <taxon>Sebacinales</taxon>
        <taxon>Serendipitaceae</taxon>
        <taxon>Serendipita</taxon>
    </lineage>
</organism>
<dbReference type="GO" id="GO:0000049">
    <property type="term" value="F:tRNA binding"/>
    <property type="evidence" value="ECO:0007669"/>
    <property type="project" value="TreeGrafter"/>
</dbReference>
<dbReference type="GO" id="GO:0033588">
    <property type="term" value="C:elongator holoenzyme complex"/>
    <property type="evidence" value="ECO:0007669"/>
    <property type="project" value="InterPro"/>
</dbReference>
<evidence type="ECO:0000259" key="10">
    <source>
        <dbReference type="Pfam" id="PF23797"/>
    </source>
</evidence>
<keyword evidence="15" id="KW-1185">Reference proteome</keyword>
<dbReference type="FunCoup" id="G4U3C6">
    <property type="interactions" value="453"/>
</dbReference>
<dbReference type="PANTHER" id="PTHR12747:SF0">
    <property type="entry name" value="ELONGATOR COMPLEX PROTEIN 1"/>
    <property type="match status" value="1"/>
</dbReference>
<evidence type="ECO:0000256" key="6">
    <source>
        <dbReference type="PIRNR" id="PIRNR017233"/>
    </source>
</evidence>
<keyword evidence="4" id="KW-0819">tRNA processing</keyword>
<comment type="similarity">
    <text evidence="2 6">Belongs to the ELP1/IKA1 family.</text>
</comment>
<evidence type="ECO:0000256" key="7">
    <source>
        <dbReference type="SAM" id="Coils"/>
    </source>
</evidence>
<comment type="caution">
    <text evidence="14">The sequence shown here is derived from an EMBL/GenBank/DDBJ whole genome shotgun (WGS) entry which is preliminary data.</text>
</comment>
<feature type="region of interest" description="Disordered" evidence="8">
    <location>
        <begin position="200"/>
        <end position="222"/>
    </location>
</feature>
<evidence type="ECO:0000256" key="1">
    <source>
        <dbReference type="ARBA" id="ARBA00005043"/>
    </source>
</evidence>
<dbReference type="EMBL" id="CAFZ01001883">
    <property type="protein sequence ID" value="CCA78074.1"/>
    <property type="molecule type" value="Genomic_DNA"/>
</dbReference>
<comment type="function">
    <text evidence="6">Component of the elongator complex which is required for multiple tRNA modifications, including mcm5U (5-methoxycarbonylmethyl uridine), mcm5s2U (5-methoxycarbonylmethyl-2-thiouridine), and ncm5U (5-carbamoylmethyl uridine). The elongator complex catalyzes formation of carboxymethyluridine in the wobble base at position 34 in tRNAs.</text>
</comment>
<keyword evidence="14" id="KW-0808">Transferase</keyword>
<dbReference type="Pfam" id="PF23797">
    <property type="entry name" value="Beta-prop_ELP1_2nd"/>
    <property type="match status" value="1"/>
</dbReference>
<comment type="subcellular location">
    <subcellularLocation>
        <location evidence="6">Cytoplasm</location>
    </subcellularLocation>
    <subcellularLocation>
        <location evidence="6">Nucleus</location>
    </subcellularLocation>
</comment>
<dbReference type="eggNOG" id="KOG1920">
    <property type="taxonomic scope" value="Eukaryota"/>
</dbReference>
<dbReference type="InterPro" id="IPR056167">
    <property type="entry name" value="A-sol_ELP1"/>
</dbReference>
<dbReference type="GO" id="GO:0002926">
    <property type="term" value="P:tRNA wobble base 5-methoxycarbonylmethyl-2-thiouridinylation"/>
    <property type="evidence" value="ECO:0007669"/>
    <property type="project" value="TreeGrafter"/>
</dbReference>
<dbReference type="HOGENOM" id="CLU_001477_0_0_1"/>